<dbReference type="EC" id="2.7.4.8" evidence="2"/>
<evidence type="ECO:0000256" key="3">
    <source>
        <dbReference type="ARBA" id="ARBA00022679"/>
    </source>
</evidence>
<dbReference type="HOGENOM" id="CLU_001715_0_3_1"/>
<dbReference type="KEGG" id="abe:ARB_02658"/>
<dbReference type="STRING" id="663331.D4B2D0"/>
<evidence type="ECO:0000256" key="1">
    <source>
        <dbReference type="ARBA" id="ARBA00005790"/>
    </source>
</evidence>
<dbReference type="PROSITE" id="PS50052">
    <property type="entry name" value="GUANYLATE_KINASE_2"/>
    <property type="match status" value="1"/>
</dbReference>
<dbReference type="eggNOG" id="KOG0707">
    <property type="taxonomic scope" value="Eukaryota"/>
</dbReference>
<sequence length="158" mass="17336">MSQVSHTTRGPRPGEVEGVAYYFTKDDAFSALVSQDGFVEHATFNGHRYGTSKQTISGLAEKGLIAVLDIDIQGVKQLKAASSIDARYVFIVPPSLECLEARLRGRGTEAEEDIQHRLSKAITELTYADIPGFFDKIIVNDDLNSAYDELVQFAHGIS</sequence>
<proteinExistence type="inferred from homology"/>
<dbReference type="RefSeq" id="XP_003011136.1">
    <property type="nucleotide sequence ID" value="XM_003011090.1"/>
</dbReference>
<dbReference type="InterPro" id="IPR008144">
    <property type="entry name" value="Guanylate_kin-like_dom"/>
</dbReference>
<gene>
    <name evidence="8" type="ORF">ARB_02658</name>
</gene>
<dbReference type="Proteomes" id="UP000008866">
    <property type="component" value="Unassembled WGS sequence"/>
</dbReference>
<dbReference type="GO" id="GO:0004385">
    <property type="term" value="F:GMP kinase activity"/>
    <property type="evidence" value="ECO:0007669"/>
    <property type="project" value="UniProtKB-EC"/>
</dbReference>
<dbReference type="Pfam" id="PF00625">
    <property type="entry name" value="Guanylate_kin"/>
    <property type="match status" value="1"/>
</dbReference>
<dbReference type="InterPro" id="IPR020590">
    <property type="entry name" value="Guanylate_kinase_CS"/>
</dbReference>
<evidence type="ECO:0000256" key="6">
    <source>
        <dbReference type="ARBA" id="ARBA00022840"/>
    </source>
</evidence>
<dbReference type="CDD" id="cd00071">
    <property type="entry name" value="GMPK"/>
    <property type="match status" value="1"/>
</dbReference>
<dbReference type="InterPro" id="IPR027417">
    <property type="entry name" value="P-loop_NTPase"/>
</dbReference>
<dbReference type="GeneID" id="9523710"/>
<dbReference type="AlphaFoldDB" id="D4B2D0"/>
<keyword evidence="6" id="KW-0067">ATP-binding</keyword>
<accession>D4B2D0</accession>
<dbReference type="GO" id="GO:0005524">
    <property type="term" value="F:ATP binding"/>
    <property type="evidence" value="ECO:0007669"/>
    <property type="project" value="UniProtKB-KW"/>
</dbReference>
<reference evidence="9" key="1">
    <citation type="journal article" date="2011" name="Genome Biol.">
        <title>Comparative and functional genomics provide insights into the pathogenicity of dermatophytic fungi.</title>
        <authorList>
            <person name="Burmester A."/>
            <person name="Shelest E."/>
            <person name="Gloeckner G."/>
            <person name="Heddergott C."/>
            <person name="Schindler S."/>
            <person name="Staib P."/>
            <person name="Heidel A."/>
            <person name="Felder M."/>
            <person name="Petzold A."/>
            <person name="Szafranski K."/>
            <person name="Feuermann M."/>
            <person name="Pedruzzi I."/>
            <person name="Priebe S."/>
            <person name="Groth M."/>
            <person name="Winkler R."/>
            <person name="Li W."/>
            <person name="Kniemeyer O."/>
            <person name="Schroeckh V."/>
            <person name="Hertweck C."/>
            <person name="Hube B."/>
            <person name="White T.C."/>
            <person name="Platzer M."/>
            <person name="Guthke R."/>
            <person name="Heitman J."/>
            <person name="Woestemeyer J."/>
            <person name="Zipfel P.F."/>
            <person name="Monod M."/>
            <person name="Brakhage A.A."/>
        </authorList>
    </citation>
    <scope>NUCLEOTIDE SEQUENCE [LARGE SCALE GENOMIC DNA]</scope>
    <source>
        <strain evidence="9">ATCC MYA-4681 / CBS 112371</strain>
    </source>
</reference>
<dbReference type="FunFam" id="3.30.63.10:FF:000002">
    <property type="entry name" value="Guanylate kinase 1"/>
    <property type="match status" value="1"/>
</dbReference>
<dbReference type="InterPro" id="IPR017665">
    <property type="entry name" value="Guanylate_kinase"/>
</dbReference>
<keyword evidence="4" id="KW-0547">Nucleotide-binding</keyword>
<evidence type="ECO:0000259" key="7">
    <source>
        <dbReference type="PROSITE" id="PS50052"/>
    </source>
</evidence>
<keyword evidence="3" id="KW-0808">Transferase</keyword>
<evidence type="ECO:0000256" key="5">
    <source>
        <dbReference type="ARBA" id="ARBA00022777"/>
    </source>
</evidence>
<dbReference type="Gene3D" id="3.30.63.10">
    <property type="entry name" value="Guanylate Kinase phosphate binding domain"/>
    <property type="match status" value="1"/>
</dbReference>
<dbReference type="EMBL" id="ABSU01000029">
    <property type="protein sequence ID" value="EFE30496.1"/>
    <property type="molecule type" value="Genomic_DNA"/>
</dbReference>
<comment type="caution">
    <text evidence="8">The sequence shown here is derived from an EMBL/GenBank/DDBJ whole genome shotgun (WGS) entry which is preliminary data.</text>
</comment>
<dbReference type="OMA" id="EWAVVHG"/>
<evidence type="ECO:0000256" key="2">
    <source>
        <dbReference type="ARBA" id="ARBA00012961"/>
    </source>
</evidence>
<name>D4B2D0_ARTBC</name>
<evidence type="ECO:0000256" key="4">
    <source>
        <dbReference type="ARBA" id="ARBA00022741"/>
    </source>
</evidence>
<comment type="similarity">
    <text evidence="1">Belongs to the guanylate kinase family.</text>
</comment>
<dbReference type="PANTHER" id="PTHR23117">
    <property type="entry name" value="GUANYLATE KINASE-RELATED"/>
    <property type="match status" value="1"/>
</dbReference>
<dbReference type="NCBIfam" id="TIGR03263">
    <property type="entry name" value="guanyl_kin"/>
    <property type="match status" value="1"/>
</dbReference>
<dbReference type="SMART" id="SM00072">
    <property type="entry name" value="GuKc"/>
    <property type="match status" value="1"/>
</dbReference>
<evidence type="ECO:0000313" key="8">
    <source>
        <dbReference type="EMBL" id="EFE30496.1"/>
    </source>
</evidence>
<dbReference type="PROSITE" id="PS00856">
    <property type="entry name" value="GUANYLATE_KINASE_1"/>
    <property type="match status" value="1"/>
</dbReference>
<organism evidence="8 9">
    <name type="scientific">Arthroderma benhamiae (strain ATCC MYA-4681 / CBS 112371)</name>
    <name type="common">Trichophyton mentagrophytes</name>
    <dbReference type="NCBI Taxonomy" id="663331"/>
    <lineage>
        <taxon>Eukaryota</taxon>
        <taxon>Fungi</taxon>
        <taxon>Dikarya</taxon>
        <taxon>Ascomycota</taxon>
        <taxon>Pezizomycotina</taxon>
        <taxon>Eurotiomycetes</taxon>
        <taxon>Eurotiomycetidae</taxon>
        <taxon>Onygenales</taxon>
        <taxon>Arthrodermataceae</taxon>
        <taxon>Trichophyton</taxon>
    </lineage>
</organism>
<dbReference type="InterPro" id="IPR008145">
    <property type="entry name" value="GK/Ca_channel_bsu"/>
</dbReference>
<evidence type="ECO:0000313" key="9">
    <source>
        <dbReference type="Proteomes" id="UP000008866"/>
    </source>
</evidence>
<keyword evidence="5" id="KW-0418">Kinase</keyword>
<dbReference type="Gene3D" id="3.40.50.300">
    <property type="entry name" value="P-loop containing nucleotide triphosphate hydrolases"/>
    <property type="match status" value="1"/>
</dbReference>
<protein>
    <recommendedName>
        <fullName evidence="2">guanylate kinase</fullName>
        <ecNumber evidence="2">2.7.4.8</ecNumber>
    </recommendedName>
</protein>
<feature type="domain" description="Guanylate kinase-like" evidence="7">
    <location>
        <begin position="1"/>
        <end position="155"/>
    </location>
</feature>
<dbReference type="SUPFAM" id="SSF52540">
    <property type="entry name" value="P-loop containing nucleoside triphosphate hydrolases"/>
    <property type="match status" value="1"/>
</dbReference>
<dbReference type="GO" id="GO:0005829">
    <property type="term" value="C:cytosol"/>
    <property type="evidence" value="ECO:0007669"/>
    <property type="project" value="TreeGrafter"/>
</dbReference>
<keyword evidence="9" id="KW-1185">Reference proteome</keyword>
<dbReference type="PANTHER" id="PTHR23117:SF13">
    <property type="entry name" value="GUANYLATE KINASE"/>
    <property type="match status" value="1"/>
</dbReference>